<dbReference type="InterPro" id="IPR055275">
    <property type="entry name" value="Ferredox_Rdtase"/>
</dbReference>
<evidence type="ECO:0000256" key="8">
    <source>
        <dbReference type="ARBA" id="ARBA00047776"/>
    </source>
</evidence>
<dbReference type="PIRSF" id="PIRSF000362">
    <property type="entry name" value="FNR"/>
    <property type="match status" value="1"/>
</dbReference>
<proteinExistence type="inferred from homology"/>
<reference evidence="11" key="1">
    <citation type="journal article" date="2019" name="Int. J. Syst. Evol. Microbiol.">
        <title>The Global Catalogue of Microorganisms (GCM) 10K type strain sequencing project: providing services to taxonomists for standard genome sequencing and annotation.</title>
        <authorList>
            <consortium name="The Broad Institute Genomics Platform"/>
            <consortium name="The Broad Institute Genome Sequencing Center for Infectious Disease"/>
            <person name="Wu L."/>
            <person name="Ma J."/>
        </authorList>
    </citation>
    <scope>NUCLEOTIDE SEQUENCE [LARGE SCALE GENOMIC DNA]</scope>
    <source>
        <strain evidence="11">CCM 7640</strain>
    </source>
</reference>
<evidence type="ECO:0000256" key="6">
    <source>
        <dbReference type="ARBA" id="ARBA00022857"/>
    </source>
</evidence>
<evidence type="ECO:0000256" key="4">
    <source>
        <dbReference type="ARBA" id="ARBA00022630"/>
    </source>
</evidence>
<evidence type="ECO:0000256" key="1">
    <source>
        <dbReference type="ARBA" id="ARBA00001974"/>
    </source>
</evidence>
<keyword evidence="6" id="KW-0521">NADP</keyword>
<comment type="catalytic activity">
    <reaction evidence="8">
        <text>2 reduced [2Fe-2S]-[ferredoxin] + NADP(+) + H(+) = 2 oxidized [2Fe-2S]-[ferredoxin] + NADPH</text>
        <dbReference type="Rhea" id="RHEA:20125"/>
        <dbReference type="Rhea" id="RHEA-COMP:10000"/>
        <dbReference type="Rhea" id="RHEA-COMP:10001"/>
        <dbReference type="ChEBI" id="CHEBI:15378"/>
        <dbReference type="ChEBI" id="CHEBI:33737"/>
        <dbReference type="ChEBI" id="CHEBI:33738"/>
        <dbReference type="ChEBI" id="CHEBI:57783"/>
        <dbReference type="ChEBI" id="CHEBI:58349"/>
        <dbReference type="EC" id="1.18.1.2"/>
    </reaction>
</comment>
<evidence type="ECO:0000256" key="2">
    <source>
        <dbReference type="ARBA" id="ARBA00008312"/>
    </source>
</evidence>
<evidence type="ECO:0000256" key="7">
    <source>
        <dbReference type="ARBA" id="ARBA00023002"/>
    </source>
</evidence>
<keyword evidence="4" id="KW-0285">Flavoprotein</keyword>
<keyword evidence="7" id="KW-0560">Oxidoreductase</keyword>
<organism evidence="10 11">
    <name type="scientific">Microbacterium murale</name>
    <dbReference type="NCBI Taxonomy" id="1081040"/>
    <lineage>
        <taxon>Bacteria</taxon>
        <taxon>Bacillati</taxon>
        <taxon>Actinomycetota</taxon>
        <taxon>Actinomycetes</taxon>
        <taxon>Micrococcales</taxon>
        <taxon>Microbacteriaceae</taxon>
        <taxon>Microbacterium</taxon>
    </lineage>
</organism>
<dbReference type="PANTHER" id="PTHR48467">
    <property type="entry name" value="GLUTAMATE SYNTHASE 1 [NADH], CHLOROPLASTIC-LIKE"/>
    <property type="match status" value="1"/>
</dbReference>
<sequence>MTKLRLAIVGAGPAGIYAADILLKTERSFDVSIDLFEQLPAPYGLVRYGVAPDHPRIKGVINALRDVLDRGDIRIFGNVRFGEDITLADLKKHYNAVIFATGAIRDTKLDIPGIDAEGSFGAADFVSWFDGHPDVPREWTLDAESVAVLGNGNVALDVARILAKHAEDLLPTEISDNVHAGLEASKVTDVHVFGRRGPAQVKFTPLELRELGELRDVDTVVYDEDFDYDEASLAAIASNKQVKVIDRVLQQWRTRDSVNNAGGSASRRLHLHFWAKPVEIRTDAEGKVAAIVYERTEPDGSGGLRSTGELREIAIGQLYRAVGYFGSPLQDVPFDKRHGVIPNHEGQVLAKDSNQRVPGVYATGWIKRGPVGLIGHTKSDAMETVQHLVNDQGAWWQPEDPSEAAIPALLESRGVKWTDLEGWHRLDQHEVALGAPHERARVKVVPRDEMVRISRGE</sequence>
<evidence type="ECO:0000313" key="11">
    <source>
        <dbReference type="Proteomes" id="UP000629365"/>
    </source>
</evidence>
<evidence type="ECO:0000256" key="5">
    <source>
        <dbReference type="ARBA" id="ARBA00022827"/>
    </source>
</evidence>
<accession>A0ABQ1RAC0</accession>
<comment type="similarity">
    <text evidence="2">Belongs to the ferredoxin--NADP reductase type 1 family.</text>
</comment>
<evidence type="ECO:0000313" key="10">
    <source>
        <dbReference type="EMBL" id="GGD61480.1"/>
    </source>
</evidence>
<evidence type="ECO:0000259" key="9">
    <source>
        <dbReference type="Pfam" id="PF07992"/>
    </source>
</evidence>
<dbReference type="Gene3D" id="3.50.50.60">
    <property type="entry name" value="FAD/NAD(P)-binding domain"/>
    <property type="match status" value="1"/>
</dbReference>
<dbReference type="SUPFAM" id="SSF51971">
    <property type="entry name" value="Nucleotide-binding domain"/>
    <property type="match status" value="2"/>
</dbReference>
<keyword evidence="5" id="KW-0274">FAD</keyword>
<dbReference type="EC" id="1.18.1.2" evidence="3"/>
<dbReference type="Pfam" id="PF07992">
    <property type="entry name" value="Pyr_redox_2"/>
    <property type="match status" value="1"/>
</dbReference>
<evidence type="ECO:0000256" key="3">
    <source>
        <dbReference type="ARBA" id="ARBA00013223"/>
    </source>
</evidence>
<dbReference type="RefSeq" id="WP_188434563.1">
    <property type="nucleotide sequence ID" value="NZ_BMCM01000001.1"/>
</dbReference>
<keyword evidence="11" id="KW-1185">Reference proteome</keyword>
<dbReference type="Proteomes" id="UP000629365">
    <property type="component" value="Unassembled WGS sequence"/>
</dbReference>
<name>A0ABQ1RAC0_9MICO</name>
<protein>
    <recommendedName>
        <fullName evidence="3">ferredoxin--NADP(+) reductase</fullName>
        <ecNumber evidence="3">1.18.1.2</ecNumber>
    </recommendedName>
</protein>
<dbReference type="InterPro" id="IPR021163">
    <property type="entry name" value="Ferredox_Rdtase_adrenod"/>
</dbReference>
<dbReference type="InterPro" id="IPR036188">
    <property type="entry name" value="FAD/NAD-bd_sf"/>
</dbReference>
<dbReference type="EMBL" id="BMCM01000001">
    <property type="protein sequence ID" value="GGD61480.1"/>
    <property type="molecule type" value="Genomic_DNA"/>
</dbReference>
<feature type="domain" description="FAD/NAD(P)-binding" evidence="9">
    <location>
        <begin position="5"/>
        <end position="168"/>
    </location>
</feature>
<gene>
    <name evidence="10" type="primary">fpr</name>
    <name evidence="10" type="ORF">GCM10007269_00790</name>
</gene>
<dbReference type="PANTHER" id="PTHR48467:SF1">
    <property type="entry name" value="GLUTAMATE SYNTHASE 1 [NADH], CHLOROPLASTIC-LIKE"/>
    <property type="match status" value="1"/>
</dbReference>
<comment type="caution">
    <text evidence="10">The sequence shown here is derived from an EMBL/GenBank/DDBJ whole genome shotgun (WGS) entry which is preliminary data.</text>
</comment>
<comment type="cofactor">
    <cofactor evidence="1">
        <name>FAD</name>
        <dbReference type="ChEBI" id="CHEBI:57692"/>
    </cofactor>
</comment>
<dbReference type="InterPro" id="IPR023753">
    <property type="entry name" value="FAD/NAD-binding_dom"/>
</dbReference>
<dbReference type="Gene3D" id="3.40.50.720">
    <property type="entry name" value="NAD(P)-binding Rossmann-like Domain"/>
    <property type="match status" value="1"/>
</dbReference>
<dbReference type="PRINTS" id="PR00419">
    <property type="entry name" value="ADXRDTASE"/>
</dbReference>